<feature type="domain" description="Stress-response A/B barrel" evidence="1">
    <location>
        <begin position="2"/>
        <end position="93"/>
    </location>
</feature>
<comment type="caution">
    <text evidence="2">The sequence shown here is derived from an EMBL/GenBank/DDBJ whole genome shotgun (WGS) entry which is preliminary data.</text>
</comment>
<evidence type="ECO:0000259" key="1">
    <source>
        <dbReference type="PROSITE" id="PS51502"/>
    </source>
</evidence>
<keyword evidence="3" id="KW-1185">Reference proteome</keyword>
<proteinExistence type="predicted"/>
<dbReference type="InterPro" id="IPR011008">
    <property type="entry name" value="Dimeric_a/b-barrel"/>
</dbReference>
<dbReference type="SMART" id="SM00886">
    <property type="entry name" value="Dabb"/>
    <property type="match status" value="1"/>
</dbReference>
<organism evidence="2 3">
    <name type="scientific">Guopingia tenuis</name>
    <dbReference type="NCBI Taxonomy" id="2763656"/>
    <lineage>
        <taxon>Bacteria</taxon>
        <taxon>Bacillati</taxon>
        <taxon>Bacillota</taxon>
        <taxon>Clostridia</taxon>
        <taxon>Christensenellales</taxon>
        <taxon>Christensenellaceae</taxon>
        <taxon>Guopingia</taxon>
    </lineage>
</organism>
<gene>
    <name evidence="2" type="ORF">H8693_07555</name>
</gene>
<dbReference type="PROSITE" id="PS51502">
    <property type="entry name" value="S_R_A_B_BARREL"/>
    <property type="match status" value="1"/>
</dbReference>
<dbReference type="Pfam" id="PF07876">
    <property type="entry name" value="Dabb"/>
    <property type="match status" value="1"/>
</dbReference>
<dbReference type="AlphaFoldDB" id="A0A926HW96"/>
<accession>A0A926HW96</accession>
<evidence type="ECO:0000313" key="2">
    <source>
        <dbReference type="EMBL" id="MBC8538789.1"/>
    </source>
</evidence>
<dbReference type="Proteomes" id="UP000617951">
    <property type="component" value="Unassembled WGS sequence"/>
</dbReference>
<evidence type="ECO:0000313" key="3">
    <source>
        <dbReference type="Proteomes" id="UP000617951"/>
    </source>
</evidence>
<reference evidence="2" key="1">
    <citation type="submission" date="2020-08" db="EMBL/GenBank/DDBJ databases">
        <title>Genome public.</title>
        <authorList>
            <person name="Liu C."/>
            <person name="Sun Q."/>
        </authorList>
    </citation>
    <scope>NUCLEOTIDE SEQUENCE</scope>
    <source>
        <strain evidence="2">NSJ-63</strain>
    </source>
</reference>
<protein>
    <submittedName>
        <fullName evidence="2">Dabb family protein</fullName>
    </submittedName>
</protein>
<dbReference type="Gene3D" id="3.30.70.100">
    <property type="match status" value="1"/>
</dbReference>
<dbReference type="PANTHER" id="PTHR37832">
    <property type="entry name" value="BLL2683 PROTEIN"/>
    <property type="match status" value="1"/>
</dbReference>
<dbReference type="PANTHER" id="PTHR37832:SF1">
    <property type="entry name" value="STRESS-RESPONSE A_B BARREL DOMAIN-CONTAINING PROTEIN"/>
    <property type="match status" value="1"/>
</dbReference>
<sequence>MIRHIVMWKFKEGEEENMMRFRERLLALGKELPEVRSMEVGINIRPSERSYDAVLVSEFASMEDLASYQQNPRHLEISAFCKSIRTASAAVDYEV</sequence>
<dbReference type="SUPFAM" id="SSF54909">
    <property type="entry name" value="Dimeric alpha+beta barrel"/>
    <property type="match status" value="1"/>
</dbReference>
<dbReference type="RefSeq" id="WP_178621605.1">
    <property type="nucleotide sequence ID" value="NZ_JACRSS010000003.1"/>
</dbReference>
<name>A0A926HW96_9FIRM</name>
<dbReference type="InterPro" id="IPR013097">
    <property type="entry name" value="Dabb"/>
</dbReference>
<dbReference type="EMBL" id="JACRSS010000003">
    <property type="protein sequence ID" value="MBC8538789.1"/>
    <property type="molecule type" value="Genomic_DNA"/>
</dbReference>